<dbReference type="PANTHER" id="PTHR12131:SF1">
    <property type="entry name" value="ATP-DEPENDENT RNA HELICASE SUPV3L1, MITOCHONDRIAL-RELATED"/>
    <property type="match status" value="1"/>
</dbReference>
<feature type="non-terminal residue" evidence="6">
    <location>
        <position position="1"/>
    </location>
</feature>
<dbReference type="GeneID" id="25915678"/>
<dbReference type="GO" id="GO:0000965">
    <property type="term" value="P:mitochondrial RNA 3'-end processing"/>
    <property type="evidence" value="ECO:0007669"/>
    <property type="project" value="TreeGrafter"/>
</dbReference>
<dbReference type="RefSeq" id="XP_014146176.1">
    <property type="nucleotide sequence ID" value="XM_014290701.1"/>
</dbReference>
<dbReference type="InterPro" id="IPR050699">
    <property type="entry name" value="RNA-DNA_Helicase"/>
</dbReference>
<sequence length="69" mass="7858">NVEIAVIDEIQMIADEDRGWWWVRAVLGVPAKEVHCCGDHTALSLLKRLTDITGDNLIVHEYTRLSELE</sequence>
<dbReference type="GO" id="GO:0005524">
    <property type="term" value="F:ATP binding"/>
    <property type="evidence" value="ECO:0007669"/>
    <property type="project" value="UniProtKB-KW"/>
</dbReference>
<proteinExistence type="predicted"/>
<evidence type="ECO:0000256" key="1">
    <source>
        <dbReference type="ARBA" id="ARBA00022741"/>
    </source>
</evidence>
<evidence type="ECO:0000259" key="5">
    <source>
        <dbReference type="Pfam" id="PF22527"/>
    </source>
</evidence>
<dbReference type="Pfam" id="PF22527">
    <property type="entry name" value="DEXQc_Suv3"/>
    <property type="match status" value="1"/>
</dbReference>
<accession>A0A0L0F6L4</accession>
<dbReference type="GO" id="GO:0004386">
    <property type="term" value="F:helicase activity"/>
    <property type="evidence" value="ECO:0007669"/>
    <property type="project" value="UniProtKB-KW"/>
</dbReference>
<dbReference type="Proteomes" id="UP000054560">
    <property type="component" value="Unassembled WGS sequence"/>
</dbReference>
<dbReference type="EMBL" id="KQ247312">
    <property type="protein sequence ID" value="KNC72274.1"/>
    <property type="molecule type" value="Genomic_DNA"/>
</dbReference>
<dbReference type="PANTHER" id="PTHR12131">
    <property type="entry name" value="ATP-DEPENDENT RNA AND DNA HELICASE"/>
    <property type="match status" value="1"/>
</dbReference>
<dbReference type="eggNOG" id="KOG0953">
    <property type="taxonomic scope" value="Eukaryota"/>
</dbReference>
<gene>
    <name evidence="6" type="ORF">SARC_15174</name>
</gene>
<evidence type="ECO:0000313" key="6">
    <source>
        <dbReference type="EMBL" id="KNC72274.1"/>
    </source>
</evidence>
<dbReference type="GO" id="GO:0016787">
    <property type="term" value="F:hydrolase activity"/>
    <property type="evidence" value="ECO:0007669"/>
    <property type="project" value="UniProtKB-KW"/>
</dbReference>
<feature type="non-terminal residue" evidence="6">
    <location>
        <position position="69"/>
    </location>
</feature>
<keyword evidence="7" id="KW-1185">Reference proteome</keyword>
<keyword evidence="4" id="KW-0067">ATP-binding</keyword>
<name>A0A0L0F6L4_9EUKA</name>
<keyword evidence="3" id="KW-0347">Helicase</keyword>
<dbReference type="InterPro" id="IPR055206">
    <property type="entry name" value="DEXQc_SUV3"/>
</dbReference>
<dbReference type="InterPro" id="IPR027417">
    <property type="entry name" value="P-loop_NTPase"/>
</dbReference>
<keyword evidence="1" id="KW-0547">Nucleotide-binding</keyword>
<dbReference type="GO" id="GO:0045025">
    <property type="term" value="C:mitochondrial degradosome"/>
    <property type="evidence" value="ECO:0007669"/>
    <property type="project" value="TreeGrafter"/>
</dbReference>
<protein>
    <recommendedName>
        <fullName evidence="5">ATP-dependent RNA helicase SUV3 DEXQ-box helicase domain-containing protein</fullName>
    </recommendedName>
</protein>
<organism evidence="6 7">
    <name type="scientific">Sphaeroforma arctica JP610</name>
    <dbReference type="NCBI Taxonomy" id="667725"/>
    <lineage>
        <taxon>Eukaryota</taxon>
        <taxon>Ichthyosporea</taxon>
        <taxon>Ichthyophonida</taxon>
        <taxon>Sphaeroforma</taxon>
    </lineage>
</organism>
<evidence type="ECO:0000256" key="2">
    <source>
        <dbReference type="ARBA" id="ARBA00022801"/>
    </source>
</evidence>
<dbReference type="STRING" id="667725.A0A0L0F6L4"/>
<dbReference type="OrthoDB" id="6692397at2759"/>
<dbReference type="Gene3D" id="3.40.50.300">
    <property type="entry name" value="P-loop containing nucleotide triphosphate hydrolases"/>
    <property type="match status" value="1"/>
</dbReference>
<evidence type="ECO:0000256" key="3">
    <source>
        <dbReference type="ARBA" id="ARBA00022806"/>
    </source>
</evidence>
<reference evidence="6 7" key="1">
    <citation type="submission" date="2011-02" db="EMBL/GenBank/DDBJ databases">
        <title>The Genome Sequence of Sphaeroforma arctica JP610.</title>
        <authorList>
            <consortium name="The Broad Institute Genome Sequencing Platform"/>
            <person name="Russ C."/>
            <person name="Cuomo C."/>
            <person name="Young S.K."/>
            <person name="Zeng Q."/>
            <person name="Gargeya S."/>
            <person name="Alvarado L."/>
            <person name="Berlin A."/>
            <person name="Chapman S.B."/>
            <person name="Chen Z."/>
            <person name="Freedman E."/>
            <person name="Gellesch M."/>
            <person name="Goldberg J."/>
            <person name="Griggs A."/>
            <person name="Gujja S."/>
            <person name="Heilman E."/>
            <person name="Heiman D."/>
            <person name="Howarth C."/>
            <person name="Mehta T."/>
            <person name="Neiman D."/>
            <person name="Pearson M."/>
            <person name="Roberts A."/>
            <person name="Saif S."/>
            <person name="Shea T."/>
            <person name="Shenoy N."/>
            <person name="Sisk P."/>
            <person name="Stolte C."/>
            <person name="Sykes S."/>
            <person name="White J."/>
            <person name="Yandava C."/>
            <person name="Burger G."/>
            <person name="Gray M.W."/>
            <person name="Holland P.W.H."/>
            <person name="King N."/>
            <person name="Lang F.B.F."/>
            <person name="Roger A.J."/>
            <person name="Ruiz-Trillo I."/>
            <person name="Haas B."/>
            <person name="Nusbaum C."/>
            <person name="Birren B."/>
        </authorList>
    </citation>
    <scope>NUCLEOTIDE SEQUENCE [LARGE SCALE GENOMIC DNA]</scope>
    <source>
        <strain evidence="6 7">JP610</strain>
    </source>
</reference>
<evidence type="ECO:0000313" key="7">
    <source>
        <dbReference type="Proteomes" id="UP000054560"/>
    </source>
</evidence>
<keyword evidence="2" id="KW-0378">Hydrolase</keyword>
<dbReference type="AlphaFoldDB" id="A0A0L0F6L4"/>
<evidence type="ECO:0000256" key="4">
    <source>
        <dbReference type="ARBA" id="ARBA00022840"/>
    </source>
</evidence>
<feature type="domain" description="ATP-dependent RNA helicase SUV3 DEXQ-box helicase" evidence="5">
    <location>
        <begin position="2"/>
        <end position="62"/>
    </location>
</feature>